<dbReference type="Proteomes" id="UP000045545">
    <property type="component" value="Unassembled WGS sequence"/>
</dbReference>
<evidence type="ECO:0000259" key="2">
    <source>
        <dbReference type="Pfam" id="PF25583"/>
    </source>
</evidence>
<dbReference type="RefSeq" id="WP_052729799.1">
    <property type="nucleotide sequence ID" value="NZ_CGIH01000050.1"/>
</dbReference>
<gene>
    <name evidence="3" type="ORF">2666</name>
</gene>
<feature type="domain" description="WCX" evidence="2">
    <location>
        <begin position="339"/>
        <end position="415"/>
    </location>
</feature>
<accession>A0A0E4C9Q5</accession>
<dbReference type="PROSITE" id="PS52050">
    <property type="entry name" value="WYL"/>
    <property type="match status" value="1"/>
</dbReference>
<feature type="domain" description="WYL" evidence="1">
    <location>
        <begin position="241"/>
        <end position="307"/>
    </location>
</feature>
<dbReference type="AlphaFoldDB" id="A0A0E4C9Q5"/>
<dbReference type="PANTHER" id="PTHR34580">
    <property type="match status" value="1"/>
</dbReference>
<dbReference type="InterPro" id="IPR051534">
    <property type="entry name" value="CBASS_pafABC_assoc_protein"/>
</dbReference>
<name>A0A0E4C9Q5_9FIRM</name>
<keyword evidence="4" id="KW-1185">Reference proteome</keyword>
<organism evidence="3 4">
    <name type="scientific">Syntrophomonas zehnderi OL-4</name>
    <dbReference type="NCBI Taxonomy" id="690567"/>
    <lineage>
        <taxon>Bacteria</taxon>
        <taxon>Bacillati</taxon>
        <taxon>Bacillota</taxon>
        <taxon>Clostridia</taxon>
        <taxon>Eubacteriales</taxon>
        <taxon>Syntrophomonadaceae</taxon>
        <taxon>Syntrophomonas</taxon>
    </lineage>
</organism>
<sequence length="435" mass="50273">MLRNRTATMAGNTIRLRKYILENVDLDQEQLMEEINMGKASLYSLLSGLSNDSEICVNGEFLVQKDGQRLTLSEIMDFLRDNPARQKDAPKLAERLLYLYWCLHNAIPDGGMTFDAIMNVYTELYMDGGGRVPKADTLRRMIYRDMQEFEKLRIWIDRSENTKKYCLRDKYLPKLSPDNAAAVYVSMLLYQDTLLDQATLGAKEQIEKAFFKDFPERSRLLNERIYVLGDTLSNPQEFGNVLGKLIRAVGDCLRIKIGYINNEGEKSERIAEPLGLVSKRNVWYLFARRKGNSEVRTFRVDQITSLNVRESEKFIYPPEFSLAEHIGYSWGVFNNDQIETVRLKFSPRVAFRVKNLHYHPSQRIAEECADGSVILEFEVCGLLEMQSWLMQWGTEVEVLAPVELREEILRIAQGIVGKYSPKKTKSRRLSASLER</sequence>
<evidence type="ECO:0000313" key="3">
    <source>
        <dbReference type="EMBL" id="CFY07642.1"/>
    </source>
</evidence>
<dbReference type="InterPro" id="IPR026881">
    <property type="entry name" value="WYL_dom"/>
</dbReference>
<reference evidence="3 4" key="1">
    <citation type="submission" date="2015-03" db="EMBL/GenBank/DDBJ databases">
        <authorList>
            <person name="Murphy D."/>
        </authorList>
    </citation>
    <scope>NUCLEOTIDE SEQUENCE [LARGE SCALE GENOMIC DNA]</scope>
    <source>
        <strain evidence="3 4">OL-4</strain>
    </source>
</reference>
<dbReference type="EMBL" id="CGIH01000050">
    <property type="protein sequence ID" value="CFY07642.1"/>
    <property type="molecule type" value="Genomic_DNA"/>
</dbReference>
<protein>
    <submittedName>
        <fullName evidence="3">WYL domain</fullName>
    </submittedName>
</protein>
<dbReference type="STRING" id="690567.2666"/>
<proteinExistence type="predicted"/>
<dbReference type="Pfam" id="PF13280">
    <property type="entry name" value="WYL"/>
    <property type="match status" value="1"/>
</dbReference>
<evidence type="ECO:0000259" key="1">
    <source>
        <dbReference type="Pfam" id="PF13280"/>
    </source>
</evidence>
<dbReference type="InterPro" id="IPR057727">
    <property type="entry name" value="WCX_dom"/>
</dbReference>
<evidence type="ECO:0000313" key="4">
    <source>
        <dbReference type="Proteomes" id="UP000045545"/>
    </source>
</evidence>
<dbReference type="PANTHER" id="PTHR34580:SF1">
    <property type="entry name" value="PROTEIN PAFC"/>
    <property type="match status" value="1"/>
</dbReference>
<dbReference type="Pfam" id="PF25583">
    <property type="entry name" value="WCX"/>
    <property type="match status" value="1"/>
</dbReference>
<dbReference type="OrthoDB" id="9767131at2"/>